<dbReference type="PANTHER" id="PTHR37984:SF9">
    <property type="entry name" value="INTEGRASE CATALYTIC DOMAIN-CONTAINING PROTEIN"/>
    <property type="match status" value="1"/>
</dbReference>
<sequence>MARPANLPEPLKVAGNVNQDWNRFLTSFEIYLGAIGEYDKTDEEVAELNASDKKKYLNSKGKLFLNIAGEEAIAPSLTFNLGADKFNYEKLMKKFEEFAIPKKTQTYNRFIFNRCKQKEGESFDTFLTEARKLIEDCEFGGGEMEDSLLRDRIVEGILANNLRTGLLRNAGLKLQDAIEDCKAVEQSKKYAKEIEIAQAPSSVQADATKFVKKPQKVIMKRLPFNTLQQNQNNRVVNKNFICKKCNYNHDYGKCPAFGKTCVKCKEKNHFQACCPKQTVRVHAVKTEDVNQEVDQEIENDPDIEAEYEEVLIDEDQYVYFSMDSIELYPEDSIQADVVTTNSAPKEYRQDLLLDGKKVNFKLDPGASASILPTSIFESLKLNVKLHPCKIIIKPYGKHTVPIPAKGYVSIRTSVPGQSEEISYVIADGAETPVFGIRDCELFGLIERKIKNLDAVEALTAVIGRARKCGVRFNPVKLQYRENSVRYVGHVFSAEGKRPCDQRVRDLMNLSCPKSMVELQSILGMFNYVREFIPNMSAVISNIRLLLKKGVSFQWTNVHTVELENLKKLASSAPEIVLETANGPAFQCIISSIRAGWPKSVLQTPDNVQPYWRVKNDLFFENGRLLLYDSTTVKVVVPAKGVRKDFVLEPGETVIVNCGQKKGETWEPGVVIRKLDQPRSYLIKNSCGNLVRRTLQHLDRSGSNTKIENHFELYRLDKTTATVIETGRPGLQENKPNVNKQATITRAEAKHDVDISYRLIVPDWLFKENVSRYGRALKPPIKYPL</sequence>
<dbReference type="GO" id="GO:0071897">
    <property type="term" value="P:DNA biosynthetic process"/>
    <property type="evidence" value="ECO:0007669"/>
    <property type="project" value="UniProtKB-ARBA"/>
</dbReference>
<organism evidence="1 2">
    <name type="scientific">Frankliniella fusca</name>
    <dbReference type="NCBI Taxonomy" id="407009"/>
    <lineage>
        <taxon>Eukaryota</taxon>
        <taxon>Metazoa</taxon>
        <taxon>Ecdysozoa</taxon>
        <taxon>Arthropoda</taxon>
        <taxon>Hexapoda</taxon>
        <taxon>Insecta</taxon>
        <taxon>Pterygota</taxon>
        <taxon>Neoptera</taxon>
        <taxon>Paraneoptera</taxon>
        <taxon>Thysanoptera</taxon>
        <taxon>Terebrantia</taxon>
        <taxon>Thripoidea</taxon>
        <taxon>Thripidae</taxon>
        <taxon>Frankliniella</taxon>
    </lineage>
</organism>
<comment type="caution">
    <text evidence="1">The sequence shown here is derived from an EMBL/GenBank/DDBJ whole genome shotgun (WGS) entry which is preliminary data.</text>
</comment>
<reference evidence="1" key="2">
    <citation type="journal article" date="2023" name="BMC Genomics">
        <title>Pest status, molecular evolution, and epigenetic factors derived from the genome assembly of Frankliniella fusca, a thysanopteran phytovirus vector.</title>
        <authorList>
            <person name="Catto M.A."/>
            <person name="Labadie P.E."/>
            <person name="Jacobson A.L."/>
            <person name="Kennedy G.G."/>
            <person name="Srinivasan R."/>
            <person name="Hunt B.G."/>
        </authorList>
    </citation>
    <scope>NUCLEOTIDE SEQUENCE</scope>
    <source>
        <strain evidence="1">PL_HMW_Pooled</strain>
    </source>
</reference>
<dbReference type="AlphaFoldDB" id="A0AAE1HS36"/>
<dbReference type="InterPro" id="IPR043128">
    <property type="entry name" value="Rev_trsase/Diguanyl_cyclase"/>
</dbReference>
<dbReference type="Gene3D" id="3.30.70.270">
    <property type="match status" value="1"/>
</dbReference>
<evidence type="ECO:0000313" key="1">
    <source>
        <dbReference type="EMBL" id="KAK3926333.1"/>
    </source>
</evidence>
<keyword evidence="2" id="KW-1185">Reference proteome</keyword>
<evidence type="ECO:0000313" key="2">
    <source>
        <dbReference type="Proteomes" id="UP001219518"/>
    </source>
</evidence>
<gene>
    <name evidence="1" type="ORF">KUF71_014580</name>
</gene>
<accession>A0AAE1HS36</accession>
<name>A0AAE1HS36_9NEOP</name>
<dbReference type="PANTHER" id="PTHR37984">
    <property type="entry name" value="PROTEIN CBG26694"/>
    <property type="match status" value="1"/>
</dbReference>
<proteinExistence type="predicted"/>
<dbReference type="InterPro" id="IPR050951">
    <property type="entry name" value="Retrovirus_Pol_polyprotein"/>
</dbReference>
<protein>
    <submittedName>
        <fullName evidence="1">Transposon Tf2-6 polyprotein</fullName>
    </submittedName>
</protein>
<dbReference type="EMBL" id="JAHWGI010001250">
    <property type="protein sequence ID" value="KAK3926333.1"/>
    <property type="molecule type" value="Genomic_DNA"/>
</dbReference>
<dbReference type="Proteomes" id="UP001219518">
    <property type="component" value="Unassembled WGS sequence"/>
</dbReference>
<dbReference type="SUPFAM" id="SSF56672">
    <property type="entry name" value="DNA/RNA polymerases"/>
    <property type="match status" value="1"/>
</dbReference>
<dbReference type="InterPro" id="IPR043502">
    <property type="entry name" value="DNA/RNA_pol_sf"/>
</dbReference>
<reference evidence="1" key="1">
    <citation type="submission" date="2021-07" db="EMBL/GenBank/DDBJ databases">
        <authorList>
            <person name="Catto M.A."/>
            <person name="Jacobson A."/>
            <person name="Kennedy G."/>
            <person name="Labadie P."/>
            <person name="Hunt B.G."/>
            <person name="Srinivasan R."/>
        </authorList>
    </citation>
    <scope>NUCLEOTIDE SEQUENCE</scope>
    <source>
        <strain evidence="1">PL_HMW_Pooled</strain>
        <tissue evidence="1">Head</tissue>
    </source>
</reference>